<dbReference type="InterPro" id="IPR035892">
    <property type="entry name" value="C2_domain_sf"/>
</dbReference>
<feature type="region of interest" description="Disordered" evidence="1">
    <location>
        <begin position="380"/>
        <end position="414"/>
    </location>
</feature>
<dbReference type="Pfam" id="PF04106">
    <property type="entry name" value="ATG5_UblB"/>
    <property type="match status" value="1"/>
</dbReference>
<dbReference type="Gene3D" id="3.10.20.620">
    <property type="match status" value="1"/>
</dbReference>
<feature type="compositionally biased region" description="Basic and acidic residues" evidence="1">
    <location>
        <begin position="661"/>
        <end position="686"/>
    </location>
</feature>
<feature type="compositionally biased region" description="Basic and acidic residues" evidence="1">
    <location>
        <begin position="547"/>
        <end position="558"/>
    </location>
</feature>
<dbReference type="Gene3D" id="1.10.246.190">
    <property type="entry name" value="Autophagy protein Apg5, helix rich domain"/>
    <property type="match status" value="1"/>
</dbReference>
<dbReference type="InterPro" id="IPR048318">
    <property type="entry name" value="ATG5_UblB"/>
</dbReference>
<dbReference type="InterPro" id="IPR048940">
    <property type="entry name" value="ATG5_HBR"/>
</dbReference>
<name>A0A2C5YET0_9HYPO</name>
<evidence type="ECO:0000313" key="3">
    <source>
        <dbReference type="EMBL" id="PHH76588.1"/>
    </source>
</evidence>
<reference evidence="3 4" key="1">
    <citation type="submission" date="2017-06" db="EMBL/GenBank/DDBJ databases">
        <title>Ant-infecting Ophiocordyceps genomes reveal a high diversity of potential behavioral manipulation genes and a possible major role for enterotoxins.</title>
        <authorList>
            <person name="De Bekker C."/>
            <person name="Evans H.C."/>
            <person name="Brachmann A."/>
            <person name="Hughes D.P."/>
        </authorList>
    </citation>
    <scope>NUCLEOTIDE SEQUENCE [LARGE SCALE GENOMIC DNA]</scope>
    <source>
        <strain evidence="3 4">Map16</strain>
    </source>
</reference>
<dbReference type="PROSITE" id="PS50004">
    <property type="entry name" value="C2"/>
    <property type="match status" value="1"/>
</dbReference>
<dbReference type="Gene3D" id="3.10.20.90">
    <property type="entry name" value="Phosphatidylinositol 3-kinase Catalytic Subunit, Chain A, domain 1"/>
    <property type="match status" value="1"/>
</dbReference>
<dbReference type="InterPro" id="IPR042527">
    <property type="entry name" value="Atg5_UblA_dom_sf"/>
</dbReference>
<dbReference type="EMBL" id="NJES01000157">
    <property type="protein sequence ID" value="PHH76588.1"/>
    <property type="molecule type" value="Genomic_DNA"/>
</dbReference>
<dbReference type="STRING" id="2004952.A0A2C5YET0"/>
<feature type="region of interest" description="Disordered" evidence="1">
    <location>
        <begin position="613"/>
        <end position="792"/>
    </location>
</feature>
<dbReference type="InterPro" id="IPR048939">
    <property type="entry name" value="ATG5_UblA"/>
</dbReference>
<dbReference type="SMART" id="SM00239">
    <property type="entry name" value="C2"/>
    <property type="match status" value="1"/>
</dbReference>
<sequence length="1129" mass="124105">MATMAAPKPKSYALNGGHTAGIFADMSVDGPQIGTLVMVVDRAKNLPNRKTIGKQDPYCAARLGKEAKKTATDIRGGQTPKWDQELRFTVHDSPDYYQLKMSVFTDDKKTELIGDAWIDLKGIVVPGGGQSDMWQSLACKNKYAGEIRVEITYYDSRPKPDKPAASKRRQHHAQAQPQQSPPMVPDQDTMLRTPVKRRPLPSDPVTGEAPSPQSIGNASPEPLHQTSPRPHVFVPTQSPLQAVEYNTPARQLSDPYSPSQPAGRVDGPRPVHRARNMSDSSSPRLYDDRGHVQKGPVSPYDRGHHSPLPDHYHEMPAREEPRMDDQMPENACPPPPPAHRSMPSGDSQELVHRGSYEATPQKTPTSTPMRHEVLRNEAHRYSAPSHPGRPIFKPYVPPSSDHRDASPLDSAPRYHSYDAADDAYYRPMQATVEDAPESPPGVQHASYGHVVAAMSRPHDDEMMFDVPPRTESMDLRTSPGPSHHASYSNGRYYQEDNLAEHAQSPPYHIRSPQRHERVPHDGFGSRYDLPDVPASLSPGLDPNLSREISEQMLEERRSMARHSPPPLSTPTRGHHKEKAASVSYSPYAAGYTARPYECRPEAADNQLVRQGDAGRNARYSIPRKSVSPGPPLAENRLLADTPYSPDSYDALNPGLRAGGPDNERVEVEGKIILHDGREVDPSDHLPMESWAPEPEPKYQTPTKPPPEQRTRPSPSGAQPMPPSGRRPLRIAAAQPNMVTPPPPHKLPDSPYTASPRGGGGGRGRLQKKTDRGSPWAHSWTGSSPLAPVSTDKLQGRQGRFTPGSDGVPRWGSWDCSIENHPQQDMSPQAHGKMGFPMMNEGGHVDVALMREMQGIDIGSAASQDGDSGPAKAMTSPGSIPQTLWDSRIPLLIQHATRPSATPFVTSVPRFSYLALLLPRLTAFFGAPCSSFHFEEVQLRNLAAGLLVDLYRPSWPWRLTVGDGVGWDIADTFLNCVKEADFIRNGNANQIMKMSKDHTTQLWNAVIDNDYASWLQVQTRLLNAPTTLKHVPLRVYIPSPPPGPEPNLEPDTGSFKVIQSLIAAVGPDRRPTLLGQALKATMPKLFPSSRDPVLASVVLHGAPAPFDAPLAELMREAAYPDGWLCLVVVV</sequence>
<feature type="domain" description="C2" evidence="2">
    <location>
        <begin position="14"/>
        <end position="135"/>
    </location>
</feature>
<dbReference type="PANTHER" id="PTHR47052:SF3">
    <property type="entry name" value="INGRESSION PROTEIN 1"/>
    <property type="match status" value="1"/>
</dbReference>
<evidence type="ECO:0000313" key="4">
    <source>
        <dbReference type="Proteomes" id="UP000226431"/>
    </source>
</evidence>
<keyword evidence="4" id="KW-1185">Reference proteome</keyword>
<accession>A0A2C5YET0</accession>
<dbReference type="Gene3D" id="2.60.40.150">
    <property type="entry name" value="C2 domain"/>
    <property type="match status" value="1"/>
</dbReference>
<proteinExistence type="predicted"/>
<feature type="region of interest" description="Disordered" evidence="1">
    <location>
        <begin position="154"/>
        <end position="234"/>
    </location>
</feature>
<organism evidence="3 4">
    <name type="scientific">Ophiocordyceps camponoti-rufipedis</name>
    <dbReference type="NCBI Taxonomy" id="2004952"/>
    <lineage>
        <taxon>Eukaryota</taxon>
        <taxon>Fungi</taxon>
        <taxon>Dikarya</taxon>
        <taxon>Ascomycota</taxon>
        <taxon>Pezizomycotina</taxon>
        <taxon>Sordariomycetes</taxon>
        <taxon>Hypocreomycetidae</taxon>
        <taxon>Hypocreales</taxon>
        <taxon>Ophiocordycipitaceae</taxon>
        <taxon>Ophiocordyceps</taxon>
    </lineage>
</organism>
<feature type="region of interest" description="Disordered" evidence="1">
    <location>
        <begin position="469"/>
        <end position="489"/>
    </location>
</feature>
<feature type="region of interest" description="Disordered" evidence="1">
    <location>
        <begin position="250"/>
        <end position="368"/>
    </location>
</feature>
<dbReference type="OrthoDB" id="270970at2759"/>
<dbReference type="AlphaFoldDB" id="A0A2C5YET0"/>
<feature type="compositionally biased region" description="Polar residues" evidence="1">
    <location>
        <begin position="250"/>
        <end position="260"/>
    </location>
</feature>
<dbReference type="PANTHER" id="PTHR47052">
    <property type="entry name" value="CONSERVED SERINE PROLINE-RICH PROTEIN (AFU_ORTHOLOGUE AFUA_2G01790)"/>
    <property type="match status" value="1"/>
</dbReference>
<dbReference type="Pfam" id="PF00168">
    <property type="entry name" value="C2"/>
    <property type="match status" value="1"/>
</dbReference>
<feature type="region of interest" description="Disordered" evidence="1">
    <location>
        <begin position="505"/>
        <end position="581"/>
    </location>
</feature>
<dbReference type="InterPro" id="IPR042526">
    <property type="entry name" value="Atg5_HR"/>
</dbReference>
<feature type="compositionally biased region" description="Basic and acidic residues" evidence="1">
    <location>
        <begin position="301"/>
        <end position="325"/>
    </location>
</feature>
<dbReference type="InterPro" id="IPR052981">
    <property type="entry name" value="Ingression_C2_domain"/>
</dbReference>
<protein>
    <recommendedName>
        <fullName evidence="2">C2 domain-containing protein</fullName>
    </recommendedName>
</protein>
<evidence type="ECO:0000259" key="2">
    <source>
        <dbReference type="PROSITE" id="PS50004"/>
    </source>
</evidence>
<gene>
    <name evidence="3" type="ORF">CDD80_1409</name>
</gene>
<dbReference type="InterPro" id="IPR000008">
    <property type="entry name" value="C2_dom"/>
</dbReference>
<dbReference type="Pfam" id="PF20637">
    <property type="entry name" value="ATG5_HBR"/>
    <property type="match status" value="1"/>
</dbReference>
<evidence type="ECO:0000256" key="1">
    <source>
        <dbReference type="SAM" id="MobiDB-lite"/>
    </source>
</evidence>
<dbReference type="Proteomes" id="UP000226431">
    <property type="component" value="Unassembled WGS sequence"/>
</dbReference>
<dbReference type="Pfam" id="PF20638">
    <property type="entry name" value="ATG5_UblA"/>
    <property type="match status" value="1"/>
</dbReference>
<feature type="region of interest" description="Disordered" evidence="1">
    <location>
        <begin position="859"/>
        <end position="878"/>
    </location>
</feature>
<feature type="compositionally biased region" description="Polar residues" evidence="1">
    <location>
        <begin position="358"/>
        <end position="368"/>
    </location>
</feature>
<dbReference type="SUPFAM" id="SSF49562">
    <property type="entry name" value="C2 domain (Calcium/lipid-binding domain, CaLB)"/>
    <property type="match status" value="1"/>
</dbReference>
<comment type="caution">
    <text evidence="3">The sequence shown here is derived from an EMBL/GenBank/DDBJ whole genome shotgun (WGS) entry which is preliminary data.</text>
</comment>